<feature type="transmembrane region" description="Helical" evidence="1">
    <location>
        <begin position="12"/>
        <end position="31"/>
    </location>
</feature>
<evidence type="ECO:0000313" key="2">
    <source>
        <dbReference type="EMBL" id="QIZ78760.1"/>
    </source>
</evidence>
<keyword evidence="3" id="KW-1185">Reference proteome</keyword>
<dbReference type="KEGG" id="fes:HER31_00140"/>
<dbReference type="AlphaFoldDB" id="A0A6H1UJH3"/>
<evidence type="ECO:0000256" key="1">
    <source>
        <dbReference type="SAM" id="Phobius"/>
    </source>
</evidence>
<keyword evidence="1" id="KW-0812">Transmembrane</keyword>
<accession>A0A6H1UJH3</accession>
<organism evidence="2 3">
    <name type="scientific">Ferrimonas lipolytica</name>
    <dbReference type="NCBI Taxonomy" id="2724191"/>
    <lineage>
        <taxon>Bacteria</taxon>
        <taxon>Pseudomonadati</taxon>
        <taxon>Pseudomonadota</taxon>
        <taxon>Gammaproteobacteria</taxon>
        <taxon>Alteromonadales</taxon>
        <taxon>Ferrimonadaceae</taxon>
        <taxon>Ferrimonas</taxon>
    </lineage>
</organism>
<evidence type="ECO:0000313" key="3">
    <source>
        <dbReference type="Proteomes" id="UP000501602"/>
    </source>
</evidence>
<feature type="transmembrane region" description="Helical" evidence="1">
    <location>
        <begin position="69"/>
        <end position="89"/>
    </location>
</feature>
<feature type="transmembrane region" description="Helical" evidence="1">
    <location>
        <begin position="37"/>
        <end position="57"/>
    </location>
</feature>
<sequence length="95" mass="10712">MKWYPNQVRIGAAPIVTIMMVFIAILGRTIWPGSPLFMWPLYAALPLVALLHILLVLDDSSMSRLDSMFYALVHIPLAFVVWTFSILFANGSNVF</sequence>
<reference evidence="2 3" key="1">
    <citation type="submission" date="2020-04" db="EMBL/GenBank/DDBJ databases">
        <title>Ferrimonas sp. S7 isolated from sea water.</title>
        <authorList>
            <person name="Bae S.S."/>
            <person name="Baek K."/>
        </authorList>
    </citation>
    <scope>NUCLEOTIDE SEQUENCE [LARGE SCALE GENOMIC DNA]</scope>
    <source>
        <strain evidence="2 3">S7</strain>
    </source>
</reference>
<dbReference type="EMBL" id="CP051180">
    <property type="protein sequence ID" value="QIZ78760.1"/>
    <property type="molecule type" value="Genomic_DNA"/>
</dbReference>
<protein>
    <submittedName>
        <fullName evidence="2">Uncharacterized protein</fullName>
    </submittedName>
</protein>
<proteinExistence type="predicted"/>
<name>A0A6H1UJH3_9GAMM</name>
<dbReference type="Proteomes" id="UP000501602">
    <property type="component" value="Chromosome"/>
</dbReference>
<keyword evidence="1" id="KW-0472">Membrane</keyword>
<gene>
    <name evidence="2" type="ORF">HER31_00140</name>
</gene>
<keyword evidence="1" id="KW-1133">Transmembrane helix</keyword>